<evidence type="ECO:0000313" key="2">
    <source>
        <dbReference type="EMBL" id="CAF4588506.1"/>
    </source>
</evidence>
<sequence length="142" mass="15887">MALDFALDPDLVVESSYIENGLLTIKDRHKCYVGYCLFEESLPEVEAVAERLDNEMNTDLEPDCEAIVNNHKSHKQQGLGQPSILTTSNNSSIEMDRSTTMKNQKKVDAGNGFNSPLDSTIRSLATQVKKTTRKRPETALKR</sequence>
<feature type="compositionally biased region" description="Polar residues" evidence="1">
    <location>
        <begin position="112"/>
        <end position="129"/>
    </location>
</feature>
<organism evidence="2 3">
    <name type="scientific">Rotaria socialis</name>
    <dbReference type="NCBI Taxonomy" id="392032"/>
    <lineage>
        <taxon>Eukaryota</taxon>
        <taxon>Metazoa</taxon>
        <taxon>Spiralia</taxon>
        <taxon>Gnathifera</taxon>
        <taxon>Rotifera</taxon>
        <taxon>Eurotatoria</taxon>
        <taxon>Bdelloidea</taxon>
        <taxon>Philodinida</taxon>
        <taxon>Philodinidae</taxon>
        <taxon>Rotaria</taxon>
    </lineage>
</organism>
<reference evidence="2" key="1">
    <citation type="submission" date="2021-02" db="EMBL/GenBank/DDBJ databases">
        <authorList>
            <person name="Nowell W R."/>
        </authorList>
    </citation>
    <scope>NUCLEOTIDE SEQUENCE</scope>
</reference>
<accession>A0A821B1R1</accession>
<name>A0A821B1R1_9BILA</name>
<dbReference type="EMBL" id="CAJOBS010000491">
    <property type="protein sequence ID" value="CAF4588506.1"/>
    <property type="molecule type" value="Genomic_DNA"/>
</dbReference>
<feature type="compositionally biased region" description="Polar residues" evidence="1">
    <location>
        <begin position="76"/>
        <end position="93"/>
    </location>
</feature>
<feature type="region of interest" description="Disordered" evidence="1">
    <location>
        <begin position="71"/>
        <end position="142"/>
    </location>
</feature>
<dbReference type="Proteomes" id="UP000663838">
    <property type="component" value="Unassembled WGS sequence"/>
</dbReference>
<protein>
    <submittedName>
        <fullName evidence="2">Uncharacterized protein</fullName>
    </submittedName>
</protein>
<evidence type="ECO:0000256" key="1">
    <source>
        <dbReference type="SAM" id="MobiDB-lite"/>
    </source>
</evidence>
<gene>
    <name evidence="2" type="ORF">TOA249_LOCUS9769</name>
</gene>
<evidence type="ECO:0000313" key="3">
    <source>
        <dbReference type="Proteomes" id="UP000663838"/>
    </source>
</evidence>
<dbReference type="AlphaFoldDB" id="A0A821B1R1"/>
<comment type="caution">
    <text evidence="2">The sequence shown here is derived from an EMBL/GenBank/DDBJ whole genome shotgun (WGS) entry which is preliminary data.</text>
</comment>
<proteinExistence type="predicted"/>